<proteinExistence type="predicted"/>
<evidence type="ECO:0000313" key="1">
    <source>
        <dbReference type="EMBL" id="BAT76220.1"/>
    </source>
</evidence>
<protein>
    <submittedName>
        <fullName evidence="1">Uncharacterized protein</fullName>
    </submittedName>
</protein>
<organism evidence="1 2">
    <name type="scientific">Vigna angularis var. angularis</name>
    <dbReference type="NCBI Taxonomy" id="157739"/>
    <lineage>
        <taxon>Eukaryota</taxon>
        <taxon>Viridiplantae</taxon>
        <taxon>Streptophyta</taxon>
        <taxon>Embryophyta</taxon>
        <taxon>Tracheophyta</taxon>
        <taxon>Spermatophyta</taxon>
        <taxon>Magnoliopsida</taxon>
        <taxon>eudicotyledons</taxon>
        <taxon>Gunneridae</taxon>
        <taxon>Pentapetalae</taxon>
        <taxon>rosids</taxon>
        <taxon>fabids</taxon>
        <taxon>Fabales</taxon>
        <taxon>Fabaceae</taxon>
        <taxon>Papilionoideae</taxon>
        <taxon>50 kb inversion clade</taxon>
        <taxon>NPAAA clade</taxon>
        <taxon>indigoferoid/millettioid clade</taxon>
        <taxon>Phaseoleae</taxon>
        <taxon>Vigna</taxon>
    </lineage>
</organism>
<dbReference type="EMBL" id="AP015034">
    <property type="protein sequence ID" value="BAT76220.1"/>
    <property type="molecule type" value="Genomic_DNA"/>
</dbReference>
<sequence>MYRPWCLSKHEQYLIAEHYDDQACYGSFSISFLVPEFVDSSYGVGPSSAEIDYCFLELMGFTGKLRIEMCA</sequence>
<name>A0A0S3R6G9_PHAAN</name>
<dbReference type="AlphaFoldDB" id="A0A0S3R6G9"/>
<gene>
    <name evidence="1" type="primary">Vigan.01G419400</name>
    <name evidence="1" type="ORF">VIGAN_01419400</name>
</gene>
<evidence type="ECO:0000313" key="2">
    <source>
        <dbReference type="Proteomes" id="UP000291084"/>
    </source>
</evidence>
<accession>A0A0S3R6G9</accession>
<reference evidence="1 2" key="1">
    <citation type="journal article" date="2015" name="Sci. Rep.">
        <title>The power of single molecule real-time sequencing technology in the de novo assembly of a eukaryotic genome.</title>
        <authorList>
            <person name="Sakai H."/>
            <person name="Naito K."/>
            <person name="Ogiso-Tanaka E."/>
            <person name="Takahashi Y."/>
            <person name="Iseki K."/>
            <person name="Muto C."/>
            <person name="Satou K."/>
            <person name="Teruya K."/>
            <person name="Shiroma A."/>
            <person name="Shimoji M."/>
            <person name="Hirano T."/>
            <person name="Itoh T."/>
            <person name="Kaga A."/>
            <person name="Tomooka N."/>
        </authorList>
    </citation>
    <scope>NUCLEOTIDE SEQUENCE [LARGE SCALE GENOMIC DNA]</scope>
    <source>
        <strain evidence="2">cv. Shumari</strain>
    </source>
</reference>
<keyword evidence="2" id="KW-1185">Reference proteome</keyword>
<dbReference type="Proteomes" id="UP000291084">
    <property type="component" value="Chromosome 1"/>
</dbReference>